<evidence type="ECO:0000313" key="4">
    <source>
        <dbReference type="Proteomes" id="UP000266183"/>
    </source>
</evidence>
<feature type="signal peptide" evidence="1">
    <location>
        <begin position="1"/>
        <end position="28"/>
    </location>
</feature>
<evidence type="ECO:0000256" key="1">
    <source>
        <dbReference type="SAM" id="SignalP"/>
    </source>
</evidence>
<keyword evidence="1" id="KW-0732">Signal</keyword>
<sequence length="383" mass="42000">MISKLRFMTLLKSLLLAFCVVGAYKTLAQQHPVADLNVLWTPEPTVIDGKRVAYYELRIVSQVRDSLALKALKVINSSDHSVVASFNEEDLKHRFHNEDADGKEKKGVLNPDASGVIYLEIVLPQTDGGVHLLHQLDVVAVDGQPKGTYTLQGGKIQRSKTSPVVLGMPLRGGPWVAIYEPSWERGHRRVMFTTDGEQHIPGRFAIDFIMPDQQGHFSNGNSDSTRNWYGYSAPVLAASDGVVVATRIDFMESLTLSAHPDYPSSRATGNYIAIAIDNNRVVFYEHLKPGSITVKSGQRVRKGDVIAAIGFTGQTTGPHLHFHVADRNSPLGAEGVPFVIDTFSLLGAYTDPAGLGEQPWTPSENKKVVKEHPGPNTVIMFQP</sequence>
<dbReference type="Proteomes" id="UP000266183">
    <property type="component" value="Chromosome"/>
</dbReference>
<dbReference type="AlphaFoldDB" id="A0A385ST13"/>
<dbReference type="PANTHER" id="PTHR21666:SF285">
    <property type="entry name" value="M23 FAMILY METALLOPEPTIDASE"/>
    <property type="match status" value="1"/>
</dbReference>
<dbReference type="Pfam" id="PF01551">
    <property type="entry name" value="Peptidase_M23"/>
    <property type="match status" value="1"/>
</dbReference>
<dbReference type="SUPFAM" id="SSF51261">
    <property type="entry name" value="Duplicated hybrid motif"/>
    <property type="match status" value="1"/>
</dbReference>
<proteinExistence type="predicted"/>
<feature type="chain" id="PRO_5017371999" evidence="1">
    <location>
        <begin position="29"/>
        <end position="383"/>
    </location>
</feature>
<feature type="domain" description="M23ase beta-sheet core" evidence="2">
    <location>
        <begin position="232"/>
        <end position="329"/>
    </location>
</feature>
<keyword evidence="4" id="KW-1185">Reference proteome</keyword>
<dbReference type="KEGG" id="chk:D4L85_23990"/>
<dbReference type="InterPro" id="IPR011055">
    <property type="entry name" value="Dup_hybrid_motif"/>
</dbReference>
<dbReference type="GO" id="GO:0004222">
    <property type="term" value="F:metalloendopeptidase activity"/>
    <property type="evidence" value="ECO:0007669"/>
    <property type="project" value="TreeGrafter"/>
</dbReference>
<dbReference type="InterPro" id="IPR050570">
    <property type="entry name" value="Cell_wall_metabolism_enzyme"/>
</dbReference>
<dbReference type="EMBL" id="CP032382">
    <property type="protein sequence ID" value="AYB33461.1"/>
    <property type="molecule type" value="Genomic_DNA"/>
</dbReference>
<protein>
    <submittedName>
        <fullName evidence="3">M23 family metallopeptidase</fullName>
    </submittedName>
</protein>
<evidence type="ECO:0000313" key="3">
    <source>
        <dbReference type="EMBL" id="AYB33461.1"/>
    </source>
</evidence>
<evidence type="ECO:0000259" key="2">
    <source>
        <dbReference type="Pfam" id="PF01551"/>
    </source>
</evidence>
<reference evidence="4" key="1">
    <citation type="submission" date="2018-09" db="EMBL/GenBank/DDBJ databases">
        <title>Chryseolinea sp. KIS68-18 isolated from soil.</title>
        <authorList>
            <person name="Weon H.-Y."/>
            <person name="Kwon S.-W."/>
            <person name="Lee S.A."/>
        </authorList>
    </citation>
    <scope>NUCLEOTIDE SEQUENCE [LARGE SCALE GENOMIC DNA]</scope>
    <source>
        <strain evidence="4">KIS68-18</strain>
    </source>
</reference>
<dbReference type="Gene3D" id="2.70.70.10">
    <property type="entry name" value="Glucose Permease (Domain IIA)"/>
    <property type="match status" value="1"/>
</dbReference>
<dbReference type="InterPro" id="IPR016047">
    <property type="entry name" value="M23ase_b-sheet_dom"/>
</dbReference>
<dbReference type="CDD" id="cd12797">
    <property type="entry name" value="M23_peptidase"/>
    <property type="match status" value="1"/>
</dbReference>
<dbReference type="PANTHER" id="PTHR21666">
    <property type="entry name" value="PEPTIDASE-RELATED"/>
    <property type="match status" value="1"/>
</dbReference>
<name>A0A385ST13_9BACT</name>
<accession>A0A385ST13</accession>
<gene>
    <name evidence="3" type="ORF">D4L85_23990</name>
</gene>
<organism evidence="3 4">
    <name type="scientific">Chryseolinea soli</name>
    <dbReference type="NCBI Taxonomy" id="2321403"/>
    <lineage>
        <taxon>Bacteria</taxon>
        <taxon>Pseudomonadati</taxon>
        <taxon>Bacteroidota</taxon>
        <taxon>Cytophagia</taxon>
        <taxon>Cytophagales</taxon>
        <taxon>Fulvivirgaceae</taxon>
        <taxon>Chryseolinea</taxon>
    </lineage>
</organism>